<dbReference type="InterPro" id="IPR029063">
    <property type="entry name" value="SAM-dependent_MTases_sf"/>
</dbReference>
<evidence type="ECO:0000259" key="2">
    <source>
        <dbReference type="Pfam" id="PF05050"/>
    </source>
</evidence>
<gene>
    <name evidence="3" type="ORF">GE300_20595</name>
</gene>
<dbReference type="NCBIfam" id="TIGR01444">
    <property type="entry name" value="fkbM_fam"/>
    <property type="match status" value="1"/>
</dbReference>
<sequence>MRRPLQPQEQTMTDADNAPRNVYGRYCVPEGLEQRPAARAVLSGEVYEPDTLDYMRSHAGAGDIIHAGTFFGDFLPALSSALAPGALLWAFEANPASHGAAVRTAELNDLGNLRLRHAALSSGSGTLLFRTRDRHGKPLGGCSQVVSRDGPGVEKVTAVALDDAVPADRRISILQLDLEGHEKPALLGARRILREHRPVLILERVRRAFWLRRQFAGLGYRRVGRVHNNFIFEARPQAS</sequence>
<name>A0A6L5Z5U9_9RHOB</name>
<reference evidence="3 4" key="1">
    <citation type="submission" date="2019-10" db="EMBL/GenBank/DDBJ databases">
        <title>Cognatihalovulum marinum gen. nov. sp. nov., a new member of the family Rhodobacteraceae isolated from deep seawater of the Northwest Indian Ocean.</title>
        <authorList>
            <person name="Ruan C."/>
            <person name="Wang J."/>
            <person name="Zheng X."/>
            <person name="Song L."/>
            <person name="Zhu Y."/>
            <person name="Huang Y."/>
            <person name="Lu Z."/>
            <person name="Du W."/>
            <person name="Huang L."/>
            <person name="Dai X."/>
        </authorList>
    </citation>
    <scope>NUCLEOTIDE SEQUENCE [LARGE SCALE GENOMIC DNA]</scope>
    <source>
        <strain evidence="3 4">2CG4</strain>
    </source>
</reference>
<dbReference type="Pfam" id="PF05050">
    <property type="entry name" value="Methyltransf_21"/>
    <property type="match status" value="1"/>
</dbReference>
<feature type="domain" description="Methyltransferase FkbM" evidence="2">
    <location>
        <begin position="69"/>
        <end position="203"/>
    </location>
</feature>
<dbReference type="Proteomes" id="UP000474957">
    <property type="component" value="Unassembled WGS sequence"/>
</dbReference>
<accession>A0A6L5Z5U9</accession>
<organism evidence="3 4">
    <name type="scientific">Halovulum marinum</name>
    <dbReference type="NCBI Taxonomy" id="2662447"/>
    <lineage>
        <taxon>Bacteria</taxon>
        <taxon>Pseudomonadati</taxon>
        <taxon>Pseudomonadota</taxon>
        <taxon>Alphaproteobacteria</taxon>
        <taxon>Rhodobacterales</taxon>
        <taxon>Paracoccaceae</taxon>
        <taxon>Halovulum</taxon>
    </lineage>
</organism>
<dbReference type="AlphaFoldDB" id="A0A6L5Z5U9"/>
<evidence type="ECO:0000313" key="4">
    <source>
        <dbReference type="Proteomes" id="UP000474957"/>
    </source>
</evidence>
<keyword evidence="3" id="KW-0808">Transferase</keyword>
<dbReference type="GO" id="GO:0008168">
    <property type="term" value="F:methyltransferase activity"/>
    <property type="evidence" value="ECO:0007669"/>
    <property type="project" value="UniProtKB-KW"/>
</dbReference>
<proteinExistence type="predicted"/>
<keyword evidence="3" id="KW-0489">Methyltransferase</keyword>
<keyword evidence="4" id="KW-1185">Reference proteome</keyword>
<dbReference type="EMBL" id="WIND01000030">
    <property type="protein sequence ID" value="MSU91958.1"/>
    <property type="molecule type" value="Genomic_DNA"/>
</dbReference>
<dbReference type="Gene3D" id="3.40.50.150">
    <property type="entry name" value="Vaccinia Virus protein VP39"/>
    <property type="match status" value="1"/>
</dbReference>
<comment type="caution">
    <text evidence="3">The sequence shown here is derived from an EMBL/GenBank/DDBJ whole genome shotgun (WGS) entry which is preliminary data.</text>
</comment>
<dbReference type="SUPFAM" id="SSF53335">
    <property type="entry name" value="S-adenosyl-L-methionine-dependent methyltransferases"/>
    <property type="match status" value="1"/>
</dbReference>
<dbReference type="InterPro" id="IPR006342">
    <property type="entry name" value="FkbM_mtfrase"/>
</dbReference>
<evidence type="ECO:0000313" key="3">
    <source>
        <dbReference type="EMBL" id="MSU91958.1"/>
    </source>
</evidence>
<dbReference type="GO" id="GO:0032259">
    <property type="term" value="P:methylation"/>
    <property type="evidence" value="ECO:0007669"/>
    <property type="project" value="UniProtKB-KW"/>
</dbReference>
<feature type="region of interest" description="Disordered" evidence="1">
    <location>
        <begin position="1"/>
        <end position="20"/>
    </location>
</feature>
<evidence type="ECO:0000256" key="1">
    <source>
        <dbReference type="SAM" id="MobiDB-lite"/>
    </source>
</evidence>
<protein>
    <submittedName>
        <fullName evidence="3">FkbM family methyltransferase</fullName>
    </submittedName>
</protein>